<dbReference type="KEGG" id="vha:VIBHAR_06428"/>
<dbReference type="Proteomes" id="UP000008152">
    <property type="component" value="Chromosome II"/>
</dbReference>
<evidence type="ECO:0000313" key="2">
    <source>
        <dbReference type="Proteomes" id="UP000008152"/>
    </source>
</evidence>
<dbReference type="PATRIC" id="fig|338187.36.peg.5282"/>
<proteinExistence type="predicted"/>
<protein>
    <submittedName>
        <fullName evidence="1">Uncharacterized protein</fullName>
    </submittedName>
</protein>
<dbReference type="EMBL" id="CP000790">
    <property type="protein sequence ID" value="ABU74319.1"/>
    <property type="molecule type" value="Genomic_DNA"/>
</dbReference>
<dbReference type="AlphaFoldDB" id="A7N898"/>
<sequence>MVGFYMKNATMCNVLMCKHCSGVICAWLAQLGGA</sequence>
<gene>
    <name evidence="1" type="ordered locus">VIBHAR_06428</name>
</gene>
<organism evidence="1 2">
    <name type="scientific">Vibrio campbellii (strain ATCC BAA-1116)</name>
    <dbReference type="NCBI Taxonomy" id="2902295"/>
    <lineage>
        <taxon>Bacteria</taxon>
        <taxon>Pseudomonadati</taxon>
        <taxon>Pseudomonadota</taxon>
        <taxon>Gammaproteobacteria</taxon>
        <taxon>Vibrionales</taxon>
        <taxon>Vibrionaceae</taxon>
        <taxon>Vibrio</taxon>
    </lineage>
</organism>
<reference evidence="1 2" key="1">
    <citation type="submission" date="2007-08" db="EMBL/GenBank/DDBJ databases">
        <authorList>
            <consortium name="The Vibrio harveyi Genome Sequencing Project"/>
            <person name="Bassler B."/>
            <person name="Clifton S.W."/>
            <person name="Fulton L."/>
            <person name="Delehaunty K."/>
            <person name="Fronick C."/>
            <person name="Harrison M."/>
            <person name="Markivic C."/>
            <person name="Fulton R."/>
            <person name="Tin-Wollam A.-M."/>
            <person name="Shah N."/>
            <person name="Pepin K."/>
            <person name="Nash W."/>
            <person name="Thiruvilangam P."/>
            <person name="Bhonagiri V."/>
            <person name="Waters C."/>
            <person name="Tu K.C."/>
            <person name="Irgon J."/>
            <person name="Wilson R.K."/>
        </authorList>
    </citation>
    <scope>NUCLEOTIDE SEQUENCE [LARGE SCALE GENOMIC DNA]</scope>
    <source>
        <strain evidence="2">ATCC BAA-1116 / BB120</strain>
    </source>
</reference>
<name>A7N898_VIBC1</name>
<evidence type="ECO:0000313" key="1">
    <source>
        <dbReference type="EMBL" id="ABU74319.1"/>
    </source>
</evidence>
<accession>A7N898</accession>